<dbReference type="SUPFAM" id="SSF54001">
    <property type="entry name" value="Cysteine proteinases"/>
    <property type="match status" value="1"/>
</dbReference>
<feature type="signal peptide" evidence="1">
    <location>
        <begin position="1"/>
        <end position="20"/>
    </location>
</feature>
<accession>A0A8K0JIC9</accession>
<sequence>MLPTFLIVLLYVGMKPTVWAQDWNTPIDAPNPMKRGDTHFGAASIAYVDSNKIKEMMVDRKLHKKVDVTLHISETETKVYTVERPTAESSASDMFGATDAGTPLIDGTAMWPAVLELAMMAYAKDQPASGMTTDLNGGVPSKAYEVIYGKTSFIESIPDLTEERLVELLTTGKPTTLSLLSKGLPVQHGYTVMFYDPATKLVTIRNPWDSIGSGELDNKVFCLRVKLILAPFVKTIGKVSLPKRMANSSKWFKSFR</sequence>
<evidence type="ECO:0000313" key="2">
    <source>
        <dbReference type="EMBL" id="KAG7528991.1"/>
    </source>
</evidence>
<organism evidence="2 3">
    <name type="scientific">Filobasidium floriforme</name>
    <dbReference type="NCBI Taxonomy" id="5210"/>
    <lineage>
        <taxon>Eukaryota</taxon>
        <taxon>Fungi</taxon>
        <taxon>Dikarya</taxon>
        <taxon>Basidiomycota</taxon>
        <taxon>Agaricomycotina</taxon>
        <taxon>Tremellomycetes</taxon>
        <taxon>Filobasidiales</taxon>
        <taxon>Filobasidiaceae</taxon>
        <taxon>Filobasidium</taxon>
    </lineage>
</organism>
<evidence type="ECO:0008006" key="4">
    <source>
        <dbReference type="Google" id="ProtNLM"/>
    </source>
</evidence>
<evidence type="ECO:0000313" key="3">
    <source>
        <dbReference type="Proteomes" id="UP000812966"/>
    </source>
</evidence>
<reference evidence="2" key="1">
    <citation type="submission" date="2020-04" db="EMBL/GenBank/DDBJ databases">
        <title>Analysis of mating type loci in Filobasidium floriforme.</title>
        <authorList>
            <person name="Nowrousian M."/>
        </authorList>
    </citation>
    <scope>NUCLEOTIDE SEQUENCE</scope>
    <source>
        <strain evidence="2">CBS 6242</strain>
    </source>
</reference>
<feature type="chain" id="PRO_5035461407" description="Peptidase C39-like domain-containing protein" evidence="1">
    <location>
        <begin position="21"/>
        <end position="256"/>
    </location>
</feature>
<comment type="caution">
    <text evidence="2">The sequence shown here is derived from an EMBL/GenBank/DDBJ whole genome shotgun (WGS) entry which is preliminary data.</text>
</comment>
<dbReference type="InterPro" id="IPR038765">
    <property type="entry name" value="Papain-like_cys_pep_sf"/>
</dbReference>
<keyword evidence="3" id="KW-1185">Reference proteome</keyword>
<evidence type="ECO:0000256" key="1">
    <source>
        <dbReference type="SAM" id="SignalP"/>
    </source>
</evidence>
<dbReference type="Proteomes" id="UP000812966">
    <property type="component" value="Unassembled WGS sequence"/>
</dbReference>
<protein>
    <recommendedName>
        <fullName evidence="4">Peptidase C39-like domain-containing protein</fullName>
    </recommendedName>
</protein>
<dbReference type="EMBL" id="JABELV010000161">
    <property type="protein sequence ID" value="KAG7528991.1"/>
    <property type="molecule type" value="Genomic_DNA"/>
</dbReference>
<name>A0A8K0JIC9_9TREE</name>
<keyword evidence="1" id="KW-0732">Signal</keyword>
<proteinExistence type="predicted"/>
<gene>
    <name evidence="2" type="ORF">FFLO_05849</name>
</gene>
<dbReference type="AlphaFoldDB" id="A0A8K0JIC9"/>